<dbReference type="RefSeq" id="WP_120140541.1">
    <property type="nucleotide sequence ID" value="NZ_CP023671.1"/>
</dbReference>
<dbReference type="GeneID" id="303559938"/>
<evidence type="ECO:0000313" key="5">
    <source>
        <dbReference type="Proteomes" id="UP001055437"/>
    </source>
</evidence>
<dbReference type="Proteomes" id="UP000280586">
    <property type="component" value="Chromosome"/>
</dbReference>
<evidence type="ECO:0000313" key="4">
    <source>
        <dbReference type="Proteomes" id="UP000280586"/>
    </source>
</evidence>
<evidence type="ECO:0000313" key="3">
    <source>
        <dbReference type="EMBL" id="USS00340.1"/>
    </source>
</evidence>
<organism evidence="2 4">
    <name type="scientific">Clostridium septicum</name>
    <dbReference type="NCBI Taxonomy" id="1504"/>
    <lineage>
        <taxon>Bacteria</taxon>
        <taxon>Bacillati</taxon>
        <taxon>Bacillota</taxon>
        <taxon>Clostridia</taxon>
        <taxon>Eubacteriales</taxon>
        <taxon>Clostridiaceae</taxon>
        <taxon>Clostridium</taxon>
    </lineage>
</organism>
<feature type="transmembrane region" description="Helical" evidence="1">
    <location>
        <begin position="20"/>
        <end position="37"/>
    </location>
</feature>
<reference evidence="2 4" key="1">
    <citation type="submission" date="2017-09" db="EMBL/GenBank/DDBJ databases">
        <authorList>
            <person name="Thomas P."/>
            <person name="Seyboldt C."/>
        </authorList>
    </citation>
    <scope>NUCLEOTIDE SEQUENCE [LARGE SCALE GENOMIC DNA]</scope>
    <source>
        <strain evidence="2 4">DSM 7534</strain>
    </source>
</reference>
<dbReference type="Proteomes" id="UP001055437">
    <property type="component" value="Chromosome"/>
</dbReference>
<name>A0A9N7PIJ5_CLOSE</name>
<evidence type="ECO:0000256" key="1">
    <source>
        <dbReference type="SAM" id="Phobius"/>
    </source>
</evidence>
<dbReference type="EMBL" id="CP023671">
    <property type="protein sequence ID" value="AYE33780.1"/>
    <property type="molecule type" value="Genomic_DNA"/>
</dbReference>
<protein>
    <submittedName>
        <fullName evidence="2">Uncharacterized protein</fullName>
    </submittedName>
</protein>
<dbReference type="EMBL" id="CP099799">
    <property type="protein sequence ID" value="USS00340.1"/>
    <property type="molecule type" value="Genomic_DNA"/>
</dbReference>
<proteinExistence type="predicted"/>
<evidence type="ECO:0000313" key="2">
    <source>
        <dbReference type="EMBL" id="AYE33780.1"/>
    </source>
</evidence>
<reference evidence="3" key="2">
    <citation type="submission" date="2022-06" db="EMBL/GenBank/DDBJ databases">
        <authorList>
            <person name="Holder M.E."/>
            <person name="Ajami N.J."/>
            <person name="Petrosino J.F."/>
        </authorList>
    </citation>
    <scope>NUCLEOTIDE SEQUENCE</scope>
    <source>
        <strain evidence="3">RMA 8861</strain>
    </source>
</reference>
<keyword evidence="1" id="KW-0472">Membrane</keyword>
<dbReference type="KEGG" id="csep:CP523_04465"/>
<keyword evidence="1" id="KW-0812">Transmembrane</keyword>
<dbReference type="AlphaFoldDB" id="A0A9N7PIJ5"/>
<sequence>MNNKREILFHEIKKVFKSPIVLVVFAIFLGVDLFIVFKNYGFRDDLKVLNTIIDEVGYEINDKMMDNFKVYYENRFKDTMDMIKKVEGKSYSSMGEHLRAIEYNLYDVRYTKEEKRICLTGK</sequence>
<gene>
    <name evidence="2" type="ORF">CP523_04465</name>
    <name evidence="3" type="ORF">NH397_12710</name>
</gene>
<accession>A0A9N7PIJ5</accession>
<keyword evidence="1" id="KW-1133">Transmembrane helix</keyword>
<keyword evidence="5" id="KW-1185">Reference proteome</keyword>